<evidence type="ECO:0000313" key="2">
    <source>
        <dbReference type="EMBL" id="GKU98073.1"/>
    </source>
</evidence>
<evidence type="ECO:0000313" key="3">
    <source>
        <dbReference type="Proteomes" id="UP001054252"/>
    </source>
</evidence>
<dbReference type="InterPro" id="IPR004330">
    <property type="entry name" value="FAR1_DNA_bnd_dom"/>
</dbReference>
<keyword evidence="3" id="KW-1185">Reference proteome</keyword>
<dbReference type="PANTHER" id="PTHR46328">
    <property type="entry name" value="FAR-RED IMPAIRED RESPONSIVE (FAR1) FAMILY PROTEIN-RELATED"/>
    <property type="match status" value="1"/>
</dbReference>
<feature type="domain" description="FAR1" evidence="1">
    <location>
        <begin position="69"/>
        <end position="110"/>
    </location>
</feature>
<dbReference type="Proteomes" id="UP001054252">
    <property type="component" value="Unassembled WGS sequence"/>
</dbReference>
<dbReference type="AlphaFoldDB" id="A0AAV5IAA9"/>
<reference evidence="2 3" key="1">
    <citation type="journal article" date="2021" name="Commun. Biol.">
        <title>The genome of Shorea leprosula (Dipterocarpaceae) highlights the ecological relevance of drought in aseasonal tropical rainforests.</title>
        <authorList>
            <person name="Ng K.K.S."/>
            <person name="Kobayashi M.J."/>
            <person name="Fawcett J.A."/>
            <person name="Hatakeyama M."/>
            <person name="Paape T."/>
            <person name="Ng C.H."/>
            <person name="Ang C.C."/>
            <person name="Tnah L.H."/>
            <person name="Lee C.T."/>
            <person name="Nishiyama T."/>
            <person name="Sese J."/>
            <person name="O'Brien M.J."/>
            <person name="Copetti D."/>
            <person name="Mohd Noor M.I."/>
            <person name="Ong R.C."/>
            <person name="Putra M."/>
            <person name="Sireger I.Z."/>
            <person name="Indrioko S."/>
            <person name="Kosugi Y."/>
            <person name="Izuno A."/>
            <person name="Isagi Y."/>
            <person name="Lee S.L."/>
            <person name="Shimizu K.K."/>
        </authorList>
    </citation>
    <scope>NUCLEOTIDE SEQUENCE [LARGE SCALE GENOMIC DNA]</scope>
    <source>
        <strain evidence="2">214</strain>
    </source>
</reference>
<proteinExistence type="predicted"/>
<accession>A0AAV5IAA9</accession>
<sequence length="123" mass="14248">MIEEIDPIQSTNNAAKERNEFAGLELTSDVAISLDVVKGEERGELLGKAREWMPYEGMQFPLEDEARGFYNEYARRMGFSIRTKSSKRTTPNGPLDRKYYVCYKAGKKRNYEPIFKPLCDRPQ</sequence>
<protein>
    <recommendedName>
        <fullName evidence="1">FAR1 domain-containing protein</fullName>
    </recommendedName>
</protein>
<organism evidence="2 3">
    <name type="scientific">Rubroshorea leprosula</name>
    <dbReference type="NCBI Taxonomy" id="152421"/>
    <lineage>
        <taxon>Eukaryota</taxon>
        <taxon>Viridiplantae</taxon>
        <taxon>Streptophyta</taxon>
        <taxon>Embryophyta</taxon>
        <taxon>Tracheophyta</taxon>
        <taxon>Spermatophyta</taxon>
        <taxon>Magnoliopsida</taxon>
        <taxon>eudicotyledons</taxon>
        <taxon>Gunneridae</taxon>
        <taxon>Pentapetalae</taxon>
        <taxon>rosids</taxon>
        <taxon>malvids</taxon>
        <taxon>Malvales</taxon>
        <taxon>Dipterocarpaceae</taxon>
        <taxon>Rubroshorea</taxon>
    </lineage>
</organism>
<comment type="caution">
    <text evidence="2">The sequence shown here is derived from an EMBL/GenBank/DDBJ whole genome shotgun (WGS) entry which is preliminary data.</text>
</comment>
<dbReference type="Pfam" id="PF03101">
    <property type="entry name" value="FAR1"/>
    <property type="match status" value="1"/>
</dbReference>
<name>A0AAV5IAA9_9ROSI</name>
<dbReference type="EMBL" id="BPVZ01000012">
    <property type="protein sequence ID" value="GKU98073.1"/>
    <property type="molecule type" value="Genomic_DNA"/>
</dbReference>
<gene>
    <name evidence="2" type="ORF">SLEP1_g11125</name>
</gene>
<evidence type="ECO:0000259" key="1">
    <source>
        <dbReference type="Pfam" id="PF03101"/>
    </source>
</evidence>